<keyword evidence="3 5" id="KW-0547">Nucleotide-binding</keyword>
<dbReference type="NCBIfam" id="TIGR03125">
    <property type="entry name" value="citrate_citG"/>
    <property type="match status" value="1"/>
</dbReference>
<dbReference type="OrthoDB" id="114886at2"/>
<evidence type="ECO:0000313" key="7">
    <source>
        <dbReference type="Proteomes" id="UP000095094"/>
    </source>
</evidence>
<evidence type="ECO:0000313" key="6">
    <source>
        <dbReference type="EMBL" id="OEG20589.1"/>
    </source>
</evidence>
<evidence type="ECO:0000256" key="5">
    <source>
        <dbReference type="HAMAP-Rule" id="MF_00397"/>
    </source>
</evidence>
<dbReference type="HAMAP" id="MF_00397">
    <property type="entry name" value="CitG"/>
    <property type="match status" value="1"/>
</dbReference>
<dbReference type="Pfam" id="PF01874">
    <property type="entry name" value="CitG"/>
    <property type="match status" value="1"/>
</dbReference>
<name>A0A1E5H6L1_9ENTE</name>
<dbReference type="EMBL" id="MIJY01000001">
    <property type="protein sequence ID" value="OEG20589.1"/>
    <property type="molecule type" value="Genomic_DNA"/>
</dbReference>
<dbReference type="Proteomes" id="UP000095094">
    <property type="component" value="Unassembled WGS sequence"/>
</dbReference>
<dbReference type="AlphaFoldDB" id="A0A1E5H6L1"/>
<accession>A0A1E5H6L1</accession>
<comment type="caution">
    <text evidence="6">The sequence shown here is derived from an EMBL/GenBank/DDBJ whole genome shotgun (WGS) entry which is preliminary data.</text>
</comment>
<dbReference type="InterPro" id="IPR002736">
    <property type="entry name" value="CitG"/>
</dbReference>
<evidence type="ECO:0000256" key="4">
    <source>
        <dbReference type="ARBA" id="ARBA00022840"/>
    </source>
</evidence>
<organism evidence="6 7">
    <name type="scientific">Enterococcus termitis</name>
    <dbReference type="NCBI Taxonomy" id="332950"/>
    <lineage>
        <taxon>Bacteria</taxon>
        <taxon>Bacillati</taxon>
        <taxon>Bacillota</taxon>
        <taxon>Bacilli</taxon>
        <taxon>Lactobacillales</taxon>
        <taxon>Enterococcaceae</taxon>
        <taxon>Enterococcus</taxon>
    </lineage>
</organism>
<protein>
    <recommendedName>
        <fullName evidence="5">Probable 2-(5''-triphosphoribosyl)-3'-dephosphocoenzyme-A synthase</fullName>
        <shortName evidence="5">2-(5''-triphosphoribosyl)-3'-dephospho-CoA synthase</shortName>
        <ecNumber evidence="5">2.4.2.52</ecNumber>
    </recommendedName>
</protein>
<keyword evidence="4 5" id="KW-0067">ATP-binding</keyword>
<sequence>MTQVNKQKQIKIISNYALQSLLFEAALYPKPGLVDPISNGAHTDMDYLTFLDSSQALAPYFYDYLQLGLAHEGSPVELFQKVRLLGQQAERAMLEKTNGINTHKGANFSFALILASIGKLLQNKQLYLPFSEADTHAVFDYTKRMTVSLLEQDFSDLANKSMLTNGEKLYLDHGFTGIRGEAAAGYPALQLTALPFLRQRHSSNDKKNFLLLLLSLMATVEDSNLINRGGLDAWKQVKKLAAQQLATLSDEVTIYELEESLAVFDQVLIQKNLSPGGSADLLALSYFFGQLEGLI</sequence>
<dbReference type="GO" id="GO:0051191">
    <property type="term" value="P:prosthetic group biosynthetic process"/>
    <property type="evidence" value="ECO:0007669"/>
    <property type="project" value="TreeGrafter"/>
</dbReference>
<dbReference type="InterPro" id="IPR017551">
    <property type="entry name" value="TriPribosyl-deP-CoA_syn_CitG"/>
</dbReference>
<dbReference type="EC" id="2.4.2.52" evidence="5"/>
<keyword evidence="7" id="KW-1185">Reference proteome</keyword>
<comment type="catalytic activity">
    <reaction evidence="1 5">
        <text>3'-dephospho-CoA + ATP = 2'-(5''-triphospho-alpha-D-ribosyl)-3'-dephospho-CoA + adenine</text>
        <dbReference type="Rhea" id="RHEA:15117"/>
        <dbReference type="ChEBI" id="CHEBI:16708"/>
        <dbReference type="ChEBI" id="CHEBI:30616"/>
        <dbReference type="ChEBI" id="CHEBI:57328"/>
        <dbReference type="ChEBI" id="CHEBI:61378"/>
        <dbReference type="EC" id="2.4.2.52"/>
    </reaction>
</comment>
<dbReference type="Gene3D" id="1.10.4200.10">
    <property type="entry name" value="Triphosphoribosyl-dephospho-CoA protein"/>
    <property type="match status" value="1"/>
</dbReference>
<evidence type="ECO:0000256" key="1">
    <source>
        <dbReference type="ARBA" id="ARBA00001210"/>
    </source>
</evidence>
<dbReference type="PANTHER" id="PTHR30201:SF2">
    <property type="entry name" value="2-(5''-TRIPHOSPHORIBOSYL)-3'-DEPHOSPHOCOENZYME-A SYNTHASE"/>
    <property type="match status" value="1"/>
</dbReference>
<evidence type="ECO:0000256" key="3">
    <source>
        <dbReference type="ARBA" id="ARBA00022741"/>
    </source>
</evidence>
<dbReference type="GO" id="GO:0005524">
    <property type="term" value="F:ATP binding"/>
    <property type="evidence" value="ECO:0007669"/>
    <property type="project" value="UniProtKB-KW"/>
</dbReference>
<evidence type="ECO:0000256" key="2">
    <source>
        <dbReference type="ARBA" id="ARBA00022679"/>
    </source>
</evidence>
<dbReference type="GO" id="GO:0046917">
    <property type="term" value="F:triphosphoribosyl-dephospho-CoA synthase activity"/>
    <property type="evidence" value="ECO:0007669"/>
    <property type="project" value="UniProtKB-UniRule"/>
</dbReference>
<comment type="similarity">
    <text evidence="5">Belongs to the CitG/MdcB family.</text>
</comment>
<proteinExistence type="inferred from homology"/>
<dbReference type="RefSeq" id="WP_069661900.1">
    <property type="nucleotide sequence ID" value="NZ_JBHUJJ010000001.1"/>
</dbReference>
<dbReference type="PANTHER" id="PTHR30201">
    <property type="entry name" value="TRIPHOSPHORIBOSYL-DEPHOSPHO-COA SYNTHASE"/>
    <property type="match status" value="1"/>
</dbReference>
<reference evidence="7" key="1">
    <citation type="submission" date="2016-09" db="EMBL/GenBank/DDBJ databases">
        <authorList>
            <person name="Gulvik C.A."/>
        </authorList>
    </citation>
    <scope>NUCLEOTIDE SEQUENCE [LARGE SCALE GENOMIC DNA]</scope>
    <source>
        <strain evidence="7">LMG 8895</strain>
    </source>
</reference>
<gene>
    <name evidence="5" type="primary">citG</name>
    <name evidence="6" type="ORF">BCR25_01865</name>
</gene>
<keyword evidence="2 5" id="KW-0808">Transferase</keyword>